<evidence type="ECO:0000313" key="2">
    <source>
        <dbReference type="Proteomes" id="UP000593577"/>
    </source>
</evidence>
<dbReference type="Proteomes" id="UP000593577">
    <property type="component" value="Unassembled WGS sequence"/>
</dbReference>
<proteinExistence type="predicted"/>
<organism evidence="1 2">
    <name type="scientific">Gossypium aridum</name>
    <name type="common">American cotton</name>
    <name type="synonym">Erioxylum aridum</name>
    <dbReference type="NCBI Taxonomy" id="34290"/>
    <lineage>
        <taxon>Eukaryota</taxon>
        <taxon>Viridiplantae</taxon>
        <taxon>Streptophyta</taxon>
        <taxon>Embryophyta</taxon>
        <taxon>Tracheophyta</taxon>
        <taxon>Spermatophyta</taxon>
        <taxon>Magnoliopsida</taxon>
        <taxon>eudicotyledons</taxon>
        <taxon>Gunneridae</taxon>
        <taxon>Pentapetalae</taxon>
        <taxon>rosids</taxon>
        <taxon>malvids</taxon>
        <taxon>Malvales</taxon>
        <taxon>Malvaceae</taxon>
        <taxon>Malvoideae</taxon>
        <taxon>Gossypium</taxon>
    </lineage>
</organism>
<feature type="non-terminal residue" evidence="1">
    <location>
        <position position="1"/>
    </location>
</feature>
<gene>
    <name evidence="1" type="ORF">Goari_004112</name>
</gene>
<sequence length="111" mass="12560">MMERERWKPPENPFMKINFDAAYKKDDNRSCSGIVIKKGVMAVEVKGDALSVIKNLQKGGDESRKFVLSLKTVNGEGGKKSIEDHNSLMLVVSICNLRELKSFRKDKRVMA</sequence>
<dbReference type="AlphaFoldDB" id="A0A7J8Y2W9"/>
<dbReference type="EMBL" id="JABFAA010000010">
    <property type="protein sequence ID" value="MBA0693762.1"/>
    <property type="molecule type" value="Genomic_DNA"/>
</dbReference>
<comment type="caution">
    <text evidence="1">The sequence shown here is derived from an EMBL/GenBank/DDBJ whole genome shotgun (WGS) entry which is preliminary data.</text>
</comment>
<accession>A0A7J8Y2W9</accession>
<evidence type="ECO:0000313" key="1">
    <source>
        <dbReference type="EMBL" id="MBA0693762.1"/>
    </source>
</evidence>
<evidence type="ECO:0008006" key="3">
    <source>
        <dbReference type="Google" id="ProtNLM"/>
    </source>
</evidence>
<protein>
    <recommendedName>
        <fullName evidence="3">RNase H type-1 domain-containing protein</fullName>
    </recommendedName>
</protein>
<reference evidence="1 2" key="1">
    <citation type="journal article" date="2019" name="Genome Biol. Evol.">
        <title>Insights into the evolution of the New World diploid cottons (Gossypium, subgenus Houzingenia) based on genome sequencing.</title>
        <authorList>
            <person name="Grover C.E."/>
            <person name="Arick M.A. 2nd"/>
            <person name="Thrash A."/>
            <person name="Conover J.L."/>
            <person name="Sanders W.S."/>
            <person name="Peterson D.G."/>
            <person name="Frelichowski J.E."/>
            <person name="Scheffler J.A."/>
            <person name="Scheffler B.E."/>
            <person name="Wendel J.F."/>
        </authorList>
    </citation>
    <scope>NUCLEOTIDE SEQUENCE [LARGE SCALE GENOMIC DNA]</scope>
    <source>
        <strain evidence="1">185</strain>
        <tissue evidence="1">Leaf</tissue>
    </source>
</reference>
<keyword evidence="2" id="KW-1185">Reference proteome</keyword>
<name>A0A7J8Y2W9_GOSAI</name>